<evidence type="ECO:0000256" key="3">
    <source>
        <dbReference type="SAM" id="MobiDB-lite"/>
    </source>
</evidence>
<evidence type="ECO:0000256" key="1">
    <source>
        <dbReference type="ARBA" id="ARBA00022737"/>
    </source>
</evidence>
<dbReference type="InterPro" id="IPR011042">
    <property type="entry name" value="6-blade_b-propeller_TolB-like"/>
</dbReference>
<dbReference type="GO" id="GO:0008270">
    <property type="term" value="F:zinc ion binding"/>
    <property type="evidence" value="ECO:0007669"/>
    <property type="project" value="UniProtKB-KW"/>
</dbReference>
<dbReference type="Pfam" id="PF01436">
    <property type="entry name" value="NHL"/>
    <property type="match status" value="2"/>
</dbReference>
<dbReference type="AlphaFoldDB" id="A0A813WMH8"/>
<evidence type="ECO:0000313" key="5">
    <source>
        <dbReference type="EMBL" id="CAF3537148.1"/>
    </source>
</evidence>
<comment type="caution">
    <text evidence="4">The sequence shown here is derived from an EMBL/GenBank/DDBJ whole genome shotgun (WGS) entry which is preliminary data.</text>
</comment>
<name>A0A813WMH8_9BILA</name>
<dbReference type="PANTHER" id="PTHR24104:SF25">
    <property type="entry name" value="PROTEIN LIN-41"/>
    <property type="match status" value="1"/>
</dbReference>
<dbReference type="CDD" id="cd05819">
    <property type="entry name" value="NHL"/>
    <property type="match status" value="1"/>
</dbReference>
<feature type="repeat" description="NHL" evidence="2">
    <location>
        <begin position="489"/>
        <end position="529"/>
    </location>
</feature>
<evidence type="ECO:0000313" key="4">
    <source>
        <dbReference type="EMBL" id="CAF0857096.1"/>
    </source>
</evidence>
<feature type="region of interest" description="Disordered" evidence="3">
    <location>
        <begin position="49"/>
        <end position="93"/>
    </location>
</feature>
<dbReference type="InterPro" id="IPR050952">
    <property type="entry name" value="TRIM-NHL_E3_ligases"/>
</dbReference>
<evidence type="ECO:0000313" key="6">
    <source>
        <dbReference type="Proteomes" id="UP000663864"/>
    </source>
</evidence>
<dbReference type="Proteomes" id="UP000663864">
    <property type="component" value="Unassembled WGS sequence"/>
</dbReference>
<reference evidence="4" key="1">
    <citation type="submission" date="2021-02" db="EMBL/GenBank/DDBJ databases">
        <authorList>
            <person name="Nowell W R."/>
        </authorList>
    </citation>
    <scope>NUCLEOTIDE SEQUENCE</scope>
</reference>
<dbReference type="PANTHER" id="PTHR24104">
    <property type="entry name" value="E3 UBIQUITIN-PROTEIN LIGASE NHLRC1-RELATED"/>
    <property type="match status" value="1"/>
</dbReference>
<feature type="repeat" description="NHL" evidence="2">
    <location>
        <begin position="338"/>
        <end position="382"/>
    </location>
</feature>
<protein>
    <submittedName>
        <fullName evidence="4">Uncharacterized protein</fullName>
    </submittedName>
</protein>
<dbReference type="Gene3D" id="2.120.10.30">
    <property type="entry name" value="TolB, C-terminal domain"/>
    <property type="match status" value="2"/>
</dbReference>
<dbReference type="EMBL" id="CAJNOT010000134">
    <property type="protein sequence ID" value="CAF0857096.1"/>
    <property type="molecule type" value="Genomic_DNA"/>
</dbReference>
<sequence length="550" mass="62990">MADEFDPLKQTMDKPVEQLYPTIQKNTENKEDDLLRPQFENIFKTEFNQTNTSTEQKSQENVHQKLNHTQNASKIPTQSTNPFEEDVKKSSRPIHATEQLSQEQTRTAVSEQQKQLHCQDGQGYYNQDYDTTEAEGSYYDEYYEDVSLYKKKGLSGKMDRLIQRFPVLSLFYKPTTLDPSQAYESKDEHEYTEQLVENDKEPELVDENQLPYELEPDDLALHERYSNKLRTQIIDLPMKDQRQPIDVCIHHDTYTLYSCDVGRSIVEIFDMYGKLQHTINDSTISKFQPTAIAVAYDGTIILSSHFRHCLYMYSPDDLQVPEYASQNEILHDGYHFKQYKLGTPGHEIHQFHHPAGIAIDFTDGYLYVCDRGNFRIQVMRPEGVCERIIDLLAYHEEEEYQIAPMQIAHQTNTEQIVCIVDQGDAICFFPKHADGPTYVEPFYITDNNGLGIQGASGIAVDSNDRIFISDTCHHRIIICTPEGDYITHFGVEGTGPGGLKRPCGLDVTMDGTVVVADSGNKRLQLFGSVREQTIDENQASTKESHNKNSS</sequence>
<evidence type="ECO:0000256" key="2">
    <source>
        <dbReference type="PROSITE-ProRule" id="PRU00504"/>
    </source>
</evidence>
<gene>
    <name evidence="5" type="ORF">JBS370_LOCUS667</name>
    <name evidence="4" type="ORF">ZHD862_LOCUS5180</name>
</gene>
<dbReference type="Proteomes" id="UP000663836">
    <property type="component" value="Unassembled WGS sequence"/>
</dbReference>
<feature type="compositionally biased region" description="Polar residues" evidence="3">
    <location>
        <begin position="67"/>
        <end position="82"/>
    </location>
</feature>
<keyword evidence="1" id="KW-0677">Repeat</keyword>
<dbReference type="SUPFAM" id="SSF101898">
    <property type="entry name" value="NHL repeat"/>
    <property type="match status" value="1"/>
</dbReference>
<dbReference type="InterPro" id="IPR001258">
    <property type="entry name" value="NHL_repeat"/>
</dbReference>
<accession>A0A813WMH8</accession>
<dbReference type="EMBL" id="CAJOBD010000019">
    <property type="protein sequence ID" value="CAF3537148.1"/>
    <property type="molecule type" value="Genomic_DNA"/>
</dbReference>
<organism evidence="4 6">
    <name type="scientific">Rotaria sordida</name>
    <dbReference type="NCBI Taxonomy" id="392033"/>
    <lineage>
        <taxon>Eukaryota</taxon>
        <taxon>Metazoa</taxon>
        <taxon>Spiralia</taxon>
        <taxon>Gnathifera</taxon>
        <taxon>Rotifera</taxon>
        <taxon>Eurotatoria</taxon>
        <taxon>Bdelloidea</taxon>
        <taxon>Philodinida</taxon>
        <taxon>Philodinidae</taxon>
        <taxon>Rotaria</taxon>
    </lineage>
</organism>
<dbReference type="Gene3D" id="2.40.10.500">
    <property type="match status" value="1"/>
</dbReference>
<dbReference type="PROSITE" id="PS51125">
    <property type="entry name" value="NHL"/>
    <property type="match status" value="2"/>
</dbReference>
<proteinExistence type="predicted"/>